<evidence type="ECO:0000256" key="2">
    <source>
        <dbReference type="ARBA" id="ARBA00022679"/>
    </source>
</evidence>
<keyword evidence="5" id="KW-1185">Reference proteome</keyword>
<evidence type="ECO:0000313" key="4">
    <source>
        <dbReference type="EMBL" id="MCB5197190.1"/>
    </source>
</evidence>
<evidence type="ECO:0000313" key="5">
    <source>
        <dbReference type="Proteomes" id="UP001198034"/>
    </source>
</evidence>
<keyword evidence="1" id="KW-0328">Glycosyltransferase</keyword>
<reference evidence="4 5" key="1">
    <citation type="submission" date="2021-10" db="EMBL/GenBank/DDBJ databases">
        <authorList>
            <person name="Chen M."/>
        </authorList>
    </citation>
    <scope>NUCLEOTIDE SEQUENCE [LARGE SCALE GENOMIC DNA]</scope>
    <source>
        <strain evidence="4 5">H3-26</strain>
    </source>
</reference>
<comment type="caution">
    <text evidence="4">The sequence shown here is derived from an EMBL/GenBank/DDBJ whole genome shotgun (WGS) entry which is preliminary data.</text>
</comment>
<protein>
    <submittedName>
        <fullName evidence="4">Glycosyltransferase</fullName>
    </submittedName>
</protein>
<evidence type="ECO:0000259" key="3">
    <source>
        <dbReference type="Pfam" id="PF00534"/>
    </source>
</evidence>
<dbReference type="InterPro" id="IPR001296">
    <property type="entry name" value="Glyco_trans_1"/>
</dbReference>
<accession>A0ABS8BN84</accession>
<dbReference type="EMBL" id="JAJAWG010000010">
    <property type="protein sequence ID" value="MCB5197190.1"/>
    <property type="molecule type" value="Genomic_DNA"/>
</dbReference>
<proteinExistence type="predicted"/>
<evidence type="ECO:0000256" key="1">
    <source>
        <dbReference type="ARBA" id="ARBA00022676"/>
    </source>
</evidence>
<name>A0ABS8BN84_9NEIS</name>
<dbReference type="RefSeq" id="WP_226764917.1">
    <property type="nucleotide sequence ID" value="NZ_JAJAWG010000010.1"/>
</dbReference>
<gene>
    <name evidence="4" type="ORF">LG219_13035</name>
</gene>
<organism evidence="4 5">
    <name type="scientific">Deefgea salmonis</name>
    <dbReference type="NCBI Taxonomy" id="2875502"/>
    <lineage>
        <taxon>Bacteria</taxon>
        <taxon>Pseudomonadati</taxon>
        <taxon>Pseudomonadota</taxon>
        <taxon>Betaproteobacteria</taxon>
        <taxon>Neisseriales</taxon>
        <taxon>Chitinibacteraceae</taxon>
        <taxon>Deefgea</taxon>
    </lineage>
</organism>
<sequence length="435" mass="48172">MNRQLLMVAYQCGPDMGSVSQIGWEWYQGMAQRRPVTLITHARNQSALAAMGVSTENVHFIDTEWLAGPLYRFACRLFPGREHAIFLLSSLDYFLFDRLALRLARRLRDQGQDWGAVHVPTPVSSAAGTCLDQLALPLLRGPLNCGLGNPHGFESILQQESQWLNHGRRLGQWWSAWLERHSPLRITLTATQATRKALPFAQQIQSRMLLENGIDPRRFVATPYPLLATANNPLKILFVGRMLAVKGVEFLLQAVAKLVQHDGVPVELTLAGDGSKLADYRSQATALQIEANCQFLGNVPLAQVPALMQACHVFCLPSVRESGGAVLLEAMASARPVIAFNFGGPAELVTPDVGTLLDADSPNSLIEQLHIALLDCYRSPRRWLEMGLRGAERLHQPHSLGFTWPDKLDAAEQMYAELSEQLQPALELNPLARNA</sequence>
<keyword evidence="2" id="KW-0808">Transferase</keyword>
<dbReference type="PANTHER" id="PTHR12526">
    <property type="entry name" value="GLYCOSYLTRANSFERASE"/>
    <property type="match status" value="1"/>
</dbReference>
<dbReference type="Pfam" id="PF00534">
    <property type="entry name" value="Glycos_transf_1"/>
    <property type="match status" value="1"/>
</dbReference>
<feature type="domain" description="Glycosyl transferase family 1" evidence="3">
    <location>
        <begin position="231"/>
        <end position="375"/>
    </location>
</feature>
<dbReference type="Gene3D" id="3.40.50.2000">
    <property type="entry name" value="Glycogen Phosphorylase B"/>
    <property type="match status" value="2"/>
</dbReference>
<dbReference type="Proteomes" id="UP001198034">
    <property type="component" value="Unassembled WGS sequence"/>
</dbReference>
<dbReference type="SUPFAM" id="SSF53756">
    <property type="entry name" value="UDP-Glycosyltransferase/glycogen phosphorylase"/>
    <property type="match status" value="1"/>
</dbReference>
<dbReference type="PANTHER" id="PTHR12526:SF510">
    <property type="entry name" value="D-INOSITOL 3-PHOSPHATE GLYCOSYLTRANSFERASE"/>
    <property type="match status" value="1"/>
</dbReference>